<dbReference type="InParanoid" id="E9GGK8"/>
<feature type="region of interest" description="Disordered" evidence="1">
    <location>
        <begin position="19"/>
        <end position="50"/>
    </location>
</feature>
<organism evidence="2 3">
    <name type="scientific">Daphnia pulex</name>
    <name type="common">Water flea</name>
    <dbReference type="NCBI Taxonomy" id="6669"/>
    <lineage>
        <taxon>Eukaryota</taxon>
        <taxon>Metazoa</taxon>
        <taxon>Ecdysozoa</taxon>
        <taxon>Arthropoda</taxon>
        <taxon>Crustacea</taxon>
        <taxon>Branchiopoda</taxon>
        <taxon>Diplostraca</taxon>
        <taxon>Cladocera</taxon>
        <taxon>Anomopoda</taxon>
        <taxon>Daphniidae</taxon>
        <taxon>Daphnia</taxon>
    </lineage>
</organism>
<proteinExistence type="predicted"/>
<dbReference type="HOGENOM" id="CLU_2186560_0_0_1"/>
<accession>E9GGK8</accession>
<evidence type="ECO:0000313" key="2">
    <source>
        <dbReference type="EMBL" id="EFX81469.1"/>
    </source>
</evidence>
<dbReference type="EMBL" id="GL732543">
    <property type="protein sequence ID" value="EFX81469.1"/>
    <property type="molecule type" value="Genomic_DNA"/>
</dbReference>
<gene>
    <name evidence="2" type="ORF">DAPPUDRAFT_102493</name>
</gene>
<evidence type="ECO:0000256" key="1">
    <source>
        <dbReference type="SAM" id="MobiDB-lite"/>
    </source>
</evidence>
<feature type="compositionally biased region" description="Polar residues" evidence="1">
    <location>
        <begin position="19"/>
        <end position="32"/>
    </location>
</feature>
<dbReference type="KEGG" id="dpx:DAPPUDRAFT_102493"/>
<dbReference type="AlphaFoldDB" id="E9GGK8"/>
<keyword evidence="3" id="KW-1185">Reference proteome</keyword>
<name>E9GGK8_DAPPU</name>
<protein>
    <submittedName>
        <fullName evidence="2">Uncharacterized protein</fullName>
    </submittedName>
</protein>
<evidence type="ECO:0000313" key="3">
    <source>
        <dbReference type="Proteomes" id="UP000000305"/>
    </source>
</evidence>
<reference evidence="2 3" key="1">
    <citation type="journal article" date="2011" name="Science">
        <title>The ecoresponsive genome of Daphnia pulex.</title>
        <authorList>
            <person name="Colbourne J.K."/>
            <person name="Pfrender M.E."/>
            <person name="Gilbert D."/>
            <person name="Thomas W.K."/>
            <person name="Tucker A."/>
            <person name="Oakley T.H."/>
            <person name="Tokishita S."/>
            <person name="Aerts A."/>
            <person name="Arnold G.J."/>
            <person name="Basu M.K."/>
            <person name="Bauer D.J."/>
            <person name="Caceres C.E."/>
            <person name="Carmel L."/>
            <person name="Casola C."/>
            <person name="Choi J.H."/>
            <person name="Detter J.C."/>
            <person name="Dong Q."/>
            <person name="Dusheyko S."/>
            <person name="Eads B.D."/>
            <person name="Frohlich T."/>
            <person name="Geiler-Samerotte K.A."/>
            <person name="Gerlach D."/>
            <person name="Hatcher P."/>
            <person name="Jogdeo S."/>
            <person name="Krijgsveld J."/>
            <person name="Kriventseva E.V."/>
            <person name="Kultz D."/>
            <person name="Laforsch C."/>
            <person name="Lindquist E."/>
            <person name="Lopez J."/>
            <person name="Manak J.R."/>
            <person name="Muller J."/>
            <person name="Pangilinan J."/>
            <person name="Patwardhan R.P."/>
            <person name="Pitluck S."/>
            <person name="Pritham E.J."/>
            <person name="Rechtsteiner A."/>
            <person name="Rho M."/>
            <person name="Rogozin I.B."/>
            <person name="Sakarya O."/>
            <person name="Salamov A."/>
            <person name="Schaack S."/>
            <person name="Shapiro H."/>
            <person name="Shiga Y."/>
            <person name="Skalitzky C."/>
            <person name="Smith Z."/>
            <person name="Souvorov A."/>
            <person name="Sung W."/>
            <person name="Tang Z."/>
            <person name="Tsuchiya D."/>
            <person name="Tu H."/>
            <person name="Vos H."/>
            <person name="Wang M."/>
            <person name="Wolf Y.I."/>
            <person name="Yamagata H."/>
            <person name="Yamada T."/>
            <person name="Ye Y."/>
            <person name="Shaw J.R."/>
            <person name="Andrews J."/>
            <person name="Crease T.J."/>
            <person name="Tang H."/>
            <person name="Lucas S.M."/>
            <person name="Robertson H.M."/>
            <person name="Bork P."/>
            <person name="Koonin E.V."/>
            <person name="Zdobnov E.M."/>
            <person name="Grigoriev I.V."/>
            <person name="Lynch M."/>
            <person name="Boore J.L."/>
        </authorList>
    </citation>
    <scope>NUCLEOTIDE SEQUENCE [LARGE SCALE GENOMIC DNA]</scope>
</reference>
<dbReference type="Proteomes" id="UP000000305">
    <property type="component" value="Unassembled WGS sequence"/>
</dbReference>
<sequence>MNRDVDAILPDSDVASEVTLDSSSDLGRSSPTLRGIRVRDANSKQRTRRPFHLQSTIAANRAESPVLIDAVPYDNAQEATYSRYKYYQRLRGPTIGNDQALVQTLGLFT</sequence>